<dbReference type="RefSeq" id="WP_115433259.1">
    <property type="nucleotide sequence ID" value="NZ_CP031337.1"/>
</dbReference>
<dbReference type="KEGG" id="ccah:DWG20_07710"/>
<organism evidence="1 2">
    <name type="scientific">Crenobacter cavernae</name>
    <dbReference type="NCBI Taxonomy" id="2290923"/>
    <lineage>
        <taxon>Bacteria</taxon>
        <taxon>Pseudomonadati</taxon>
        <taxon>Pseudomonadota</taxon>
        <taxon>Betaproteobacteria</taxon>
        <taxon>Neisseriales</taxon>
        <taxon>Neisseriaceae</taxon>
        <taxon>Crenobacter</taxon>
    </lineage>
</organism>
<name>A0A345Y5X2_9NEIS</name>
<evidence type="ECO:0000313" key="1">
    <source>
        <dbReference type="EMBL" id="AXK39324.1"/>
    </source>
</evidence>
<dbReference type="Proteomes" id="UP000254537">
    <property type="component" value="Chromosome"/>
</dbReference>
<accession>A0A345Y5X2</accession>
<dbReference type="OrthoDB" id="8877014at2"/>
<proteinExistence type="predicted"/>
<dbReference type="AlphaFoldDB" id="A0A345Y5X2"/>
<sequence length="58" mass="6037">MTEQVRFAYLSGARGVNSNYILPTDWSGHAGNALEAPDSDHILYGGAATSKASLAAVI</sequence>
<evidence type="ECO:0000313" key="2">
    <source>
        <dbReference type="Proteomes" id="UP000254537"/>
    </source>
</evidence>
<protein>
    <submittedName>
        <fullName evidence="1">DUF4043 family protein</fullName>
    </submittedName>
</protein>
<dbReference type="EMBL" id="CP031337">
    <property type="protein sequence ID" value="AXK39324.1"/>
    <property type="molecule type" value="Genomic_DNA"/>
</dbReference>
<gene>
    <name evidence="1" type="ORF">DWG20_07710</name>
</gene>
<reference evidence="1 2" key="1">
    <citation type="submission" date="2018-07" db="EMBL/GenBank/DDBJ databases">
        <title>Crenobacter cavernae sp. nov., isolated from a karst cave.</title>
        <authorList>
            <person name="Zhu H."/>
        </authorList>
    </citation>
    <scope>NUCLEOTIDE SEQUENCE [LARGE SCALE GENOMIC DNA]</scope>
    <source>
        <strain evidence="1 2">K1W11S-77</strain>
    </source>
</reference>